<accession>A0ABW4ZX13</accession>
<reference evidence="10" key="1">
    <citation type="journal article" date="2019" name="Int. J. Syst. Evol. Microbiol.">
        <title>The Global Catalogue of Microorganisms (GCM) 10K type strain sequencing project: providing services to taxonomists for standard genome sequencing and annotation.</title>
        <authorList>
            <consortium name="The Broad Institute Genomics Platform"/>
            <consortium name="The Broad Institute Genome Sequencing Center for Infectious Disease"/>
            <person name="Wu L."/>
            <person name="Ma J."/>
        </authorList>
    </citation>
    <scope>NUCLEOTIDE SEQUENCE [LARGE SCALE GENOMIC DNA]</scope>
    <source>
        <strain evidence="10">CGMCC 1.13574</strain>
    </source>
</reference>
<keyword evidence="7 8" id="KW-0472">Membrane</keyword>
<dbReference type="PANTHER" id="PTHR11040:SF211">
    <property type="entry name" value="ZINC TRANSPORTER ZIP11"/>
    <property type="match status" value="1"/>
</dbReference>
<feature type="transmembrane region" description="Helical" evidence="8">
    <location>
        <begin position="32"/>
        <end position="53"/>
    </location>
</feature>
<feature type="transmembrane region" description="Helical" evidence="8">
    <location>
        <begin position="222"/>
        <end position="244"/>
    </location>
</feature>
<evidence type="ECO:0000256" key="2">
    <source>
        <dbReference type="ARBA" id="ARBA00006939"/>
    </source>
</evidence>
<dbReference type="InterPro" id="IPR003689">
    <property type="entry name" value="ZIP"/>
</dbReference>
<evidence type="ECO:0000256" key="6">
    <source>
        <dbReference type="ARBA" id="ARBA00022989"/>
    </source>
</evidence>
<comment type="similarity">
    <text evidence="2">Belongs to the ZIP transporter (TC 2.A.5) family.</text>
</comment>
<keyword evidence="6 8" id="KW-1133">Transmembrane helix</keyword>
<evidence type="ECO:0000256" key="4">
    <source>
        <dbReference type="ARBA" id="ARBA00022692"/>
    </source>
</evidence>
<evidence type="ECO:0000313" key="10">
    <source>
        <dbReference type="Proteomes" id="UP001597343"/>
    </source>
</evidence>
<evidence type="ECO:0000256" key="3">
    <source>
        <dbReference type="ARBA" id="ARBA00022475"/>
    </source>
</evidence>
<sequence>MAPILVLSLLAGLATTLGGLMVIRIGKLTRHVLAFFLALAAGIMLAVVVVDLIPASHASGGNEAVLYGGAAGWLFMMLLRRCVTFVLRRSPLYEEDSFRYLRLGWYVAVVTALHDIPEGMAIGAGNALHAELGVLLSLAIGMHNLPEGMAIAVPLRLAGISGKRVISIITLAALFTPLGTLVGLLLFDLSPSLIGLSMSFAAGAMGYLVARDLWPEAWHSSKVITVGGSIIGALVMLVAEYFHLHGG</sequence>
<organism evidence="9 10">
    <name type="scientific">Tumebacillus lipolyticus</name>
    <dbReference type="NCBI Taxonomy" id="1280370"/>
    <lineage>
        <taxon>Bacteria</taxon>
        <taxon>Bacillati</taxon>
        <taxon>Bacillota</taxon>
        <taxon>Bacilli</taxon>
        <taxon>Bacillales</taxon>
        <taxon>Alicyclobacillaceae</taxon>
        <taxon>Tumebacillus</taxon>
    </lineage>
</organism>
<dbReference type="RefSeq" id="WP_386045952.1">
    <property type="nucleotide sequence ID" value="NZ_JBHUIO010000005.1"/>
</dbReference>
<name>A0ABW4ZX13_9BACL</name>
<evidence type="ECO:0000256" key="7">
    <source>
        <dbReference type="ARBA" id="ARBA00023136"/>
    </source>
</evidence>
<keyword evidence="4 8" id="KW-0812">Transmembrane</keyword>
<evidence type="ECO:0000256" key="8">
    <source>
        <dbReference type="SAM" id="Phobius"/>
    </source>
</evidence>
<evidence type="ECO:0000256" key="5">
    <source>
        <dbReference type="ARBA" id="ARBA00022833"/>
    </source>
</evidence>
<evidence type="ECO:0000256" key="1">
    <source>
        <dbReference type="ARBA" id="ARBA00004651"/>
    </source>
</evidence>
<dbReference type="Proteomes" id="UP001597343">
    <property type="component" value="Unassembled WGS sequence"/>
</dbReference>
<comment type="caution">
    <text evidence="9">The sequence shown here is derived from an EMBL/GenBank/DDBJ whole genome shotgun (WGS) entry which is preliminary data.</text>
</comment>
<comment type="subcellular location">
    <subcellularLocation>
        <location evidence="1">Cell membrane</location>
        <topology evidence="1">Multi-pass membrane protein</topology>
    </subcellularLocation>
</comment>
<proteinExistence type="inferred from homology"/>
<gene>
    <name evidence="9" type="ORF">ACFSOY_09385</name>
</gene>
<dbReference type="EMBL" id="JBHUIO010000005">
    <property type="protein sequence ID" value="MFD2170209.1"/>
    <property type="molecule type" value="Genomic_DNA"/>
</dbReference>
<dbReference type="Pfam" id="PF02535">
    <property type="entry name" value="Zip"/>
    <property type="match status" value="1"/>
</dbReference>
<feature type="transmembrane region" description="Helical" evidence="8">
    <location>
        <begin position="6"/>
        <end position="25"/>
    </location>
</feature>
<dbReference type="PANTHER" id="PTHR11040">
    <property type="entry name" value="ZINC/IRON TRANSPORTER"/>
    <property type="match status" value="1"/>
</dbReference>
<keyword evidence="5" id="KW-0862">Zinc</keyword>
<feature type="transmembrane region" description="Helical" evidence="8">
    <location>
        <begin position="165"/>
        <end position="187"/>
    </location>
</feature>
<protein>
    <submittedName>
        <fullName evidence="9">ZIP family metal transporter</fullName>
    </submittedName>
</protein>
<keyword evidence="10" id="KW-1185">Reference proteome</keyword>
<feature type="transmembrane region" description="Helical" evidence="8">
    <location>
        <begin position="65"/>
        <end position="83"/>
    </location>
</feature>
<evidence type="ECO:0000313" key="9">
    <source>
        <dbReference type="EMBL" id="MFD2170209.1"/>
    </source>
</evidence>
<keyword evidence="3" id="KW-1003">Cell membrane</keyword>
<feature type="transmembrane region" description="Helical" evidence="8">
    <location>
        <begin position="193"/>
        <end position="210"/>
    </location>
</feature>